<keyword evidence="3" id="KW-1185">Reference proteome</keyword>
<evidence type="ECO:0000313" key="2">
    <source>
        <dbReference type="EMBL" id="NYT74346.1"/>
    </source>
</evidence>
<dbReference type="Pfam" id="PF04230">
    <property type="entry name" value="PS_pyruv_trans"/>
    <property type="match status" value="1"/>
</dbReference>
<name>A0A7Z0SPV1_9GAMM</name>
<keyword evidence="2" id="KW-0808">Transferase</keyword>
<dbReference type="EMBL" id="JACCGK010000017">
    <property type="protein sequence ID" value="NYT74346.1"/>
    <property type="molecule type" value="Genomic_DNA"/>
</dbReference>
<feature type="domain" description="Polysaccharide pyruvyl transferase" evidence="1">
    <location>
        <begin position="50"/>
        <end position="318"/>
    </location>
</feature>
<organism evidence="2 3">
    <name type="scientific">Vreelandella sedimenti</name>
    <dbReference type="NCBI Taxonomy" id="2729618"/>
    <lineage>
        <taxon>Bacteria</taxon>
        <taxon>Pseudomonadati</taxon>
        <taxon>Pseudomonadota</taxon>
        <taxon>Gammaproteobacteria</taxon>
        <taxon>Oceanospirillales</taxon>
        <taxon>Halomonadaceae</taxon>
        <taxon>Vreelandella</taxon>
    </lineage>
</organism>
<protein>
    <submittedName>
        <fullName evidence="2">Polysaccharide pyruvyl transferase family protein</fullName>
    </submittedName>
</protein>
<dbReference type="RefSeq" id="WP_180094674.1">
    <property type="nucleotide sequence ID" value="NZ_JACCGK010000017.1"/>
</dbReference>
<dbReference type="Proteomes" id="UP000520876">
    <property type="component" value="Unassembled WGS sequence"/>
</dbReference>
<evidence type="ECO:0000313" key="3">
    <source>
        <dbReference type="Proteomes" id="UP000520876"/>
    </source>
</evidence>
<dbReference type="InterPro" id="IPR007345">
    <property type="entry name" value="Polysacch_pyruvyl_Trfase"/>
</dbReference>
<proteinExistence type="predicted"/>
<sequence length="377" mass="43421">MRYLMIGAGHFLDGNDKQSNVFAFNDLLKQSGGNSGNYMIGEGVRFHILDFMDNDTDTFEYMPWSKFRLTTSAQLDENYDQVILAGANMINEKADFSFAYNKLAATSLPIFAMGVGAQAENYSDGIKVPTGTINFFKLIDERSASIGVRGDFTAYILESMGCSKVEINGCPSYYINKNNKDFYIEKNCEILNSAFLMKRDRNKYKSDMLLKEYQSAALRECIDKNFKLVVQTDYAEASTAYNKVMVSEPWGRLKKYFSIKKEEEQKFNNFFINNTGIYFCWDEWVDFLKGVNFSYGARFHGNMVALMNGIPALNITHDTRTKEFCETLNLPYIDIESLDKKYMTSDELYDYANFDNFNSQYGIMCKKFDDFLRLNLN</sequence>
<gene>
    <name evidence="2" type="ORF">HZU72_18225</name>
</gene>
<reference evidence="2 3" key="1">
    <citation type="submission" date="2020-07" db="EMBL/GenBank/DDBJ databases">
        <title>Halomonas sp. QX-2 draft genome sequence.</title>
        <authorList>
            <person name="Qiu X."/>
        </authorList>
    </citation>
    <scope>NUCLEOTIDE SEQUENCE [LARGE SCALE GENOMIC DNA]</scope>
    <source>
        <strain evidence="2 3">QX-2</strain>
    </source>
</reference>
<accession>A0A7Z0SPV1</accession>
<evidence type="ECO:0000259" key="1">
    <source>
        <dbReference type="Pfam" id="PF04230"/>
    </source>
</evidence>
<dbReference type="AlphaFoldDB" id="A0A7Z0SPV1"/>
<dbReference type="GO" id="GO:0016740">
    <property type="term" value="F:transferase activity"/>
    <property type="evidence" value="ECO:0007669"/>
    <property type="project" value="UniProtKB-KW"/>
</dbReference>
<comment type="caution">
    <text evidence="2">The sequence shown here is derived from an EMBL/GenBank/DDBJ whole genome shotgun (WGS) entry which is preliminary data.</text>
</comment>